<dbReference type="PANTHER" id="PTHR34835">
    <property type="entry name" value="OS07G0283600 PROTEIN-RELATED"/>
    <property type="match status" value="1"/>
</dbReference>
<dbReference type="EMBL" id="JACTNZ010000005">
    <property type="protein sequence ID" value="KAG5547702.1"/>
    <property type="molecule type" value="Genomic_DNA"/>
</dbReference>
<evidence type="ECO:0000256" key="2">
    <source>
        <dbReference type="SAM" id="MobiDB-lite"/>
    </source>
</evidence>
<dbReference type="Proteomes" id="UP000823749">
    <property type="component" value="Chromosome 5"/>
</dbReference>
<name>A0AAV6K5E9_9ERIC</name>
<evidence type="ECO:0000313" key="4">
    <source>
        <dbReference type="Proteomes" id="UP000823749"/>
    </source>
</evidence>
<keyword evidence="4" id="KW-1185">Reference proteome</keyword>
<feature type="region of interest" description="Disordered" evidence="2">
    <location>
        <begin position="230"/>
        <end position="324"/>
    </location>
</feature>
<feature type="coiled-coil region" evidence="1">
    <location>
        <begin position="435"/>
        <end position="469"/>
    </location>
</feature>
<feature type="compositionally biased region" description="Acidic residues" evidence="2">
    <location>
        <begin position="277"/>
        <end position="300"/>
    </location>
</feature>
<keyword evidence="1" id="KW-0175">Coiled coil</keyword>
<accession>A0AAV6K5E9</accession>
<proteinExistence type="predicted"/>
<comment type="caution">
    <text evidence="3">The sequence shown here is derived from an EMBL/GenBank/DDBJ whole genome shotgun (WGS) entry which is preliminary data.</text>
</comment>
<reference evidence="3" key="1">
    <citation type="submission" date="2020-08" db="EMBL/GenBank/DDBJ databases">
        <title>Plant Genome Project.</title>
        <authorList>
            <person name="Zhang R.-G."/>
        </authorList>
    </citation>
    <scope>NUCLEOTIDE SEQUENCE</scope>
    <source>
        <strain evidence="3">WSP0</strain>
        <tissue evidence="3">Leaf</tissue>
    </source>
</reference>
<feature type="compositionally biased region" description="Acidic residues" evidence="2">
    <location>
        <begin position="232"/>
        <end position="262"/>
    </location>
</feature>
<sequence>MDADKCIKSDMVLTKLVAAYNPQTDSFTIAGKNVKLTANHVKLIFEISYGTDRFATKLKTKEQVAFAKRHNIQQRLTSKAISDMLKELAQENKTNIEDVQDVARLVCMFLIVKLFFPTSSITVSWKHVDAMEDLTKMKSYNWAAEIRDELVESIKKSQHSPKDVKGCQLLLPYWLCEHTNVLEQELSEHQVPRLLKWNISTLEDALQAIPNIVNARKIKVNSIIAIGKVKEEEEGEGEREGNEDDDDGDGDNDDAADDDSPCDDGAGNFSPVNARENDDDADDDDDSDNDAADDDDDSPGDDGAGNYSPVNAEHKDDDNAHASDHDYLGIEDISQPNQHFQAPQPQSPPQANELEVSKALLHISQNQSQIQRWISDQDSGSTLVPNTYLPTSAAVFPHLVLSPLPAYIHPDEDEPQPNLEFLCSSAVQRVTEPLVEQLQEVNRQQEVIIDTLKEQNKTNEVKLAELLQKFDFLYKEGRNRKGKDKEALLLAIQNIKESHTAISEEKMQMELEFKEAAAKQEQQLTDARMALIEEKKISLGLKETVGKQVQELEDA</sequence>
<evidence type="ECO:0000313" key="3">
    <source>
        <dbReference type="EMBL" id="KAG5547702.1"/>
    </source>
</evidence>
<protein>
    <submittedName>
        <fullName evidence="3">Uncharacterized protein</fullName>
    </submittedName>
</protein>
<organism evidence="3 4">
    <name type="scientific">Rhododendron griersonianum</name>
    <dbReference type="NCBI Taxonomy" id="479676"/>
    <lineage>
        <taxon>Eukaryota</taxon>
        <taxon>Viridiplantae</taxon>
        <taxon>Streptophyta</taxon>
        <taxon>Embryophyta</taxon>
        <taxon>Tracheophyta</taxon>
        <taxon>Spermatophyta</taxon>
        <taxon>Magnoliopsida</taxon>
        <taxon>eudicotyledons</taxon>
        <taxon>Gunneridae</taxon>
        <taxon>Pentapetalae</taxon>
        <taxon>asterids</taxon>
        <taxon>Ericales</taxon>
        <taxon>Ericaceae</taxon>
        <taxon>Ericoideae</taxon>
        <taxon>Rhodoreae</taxon>
        <taxon>Rhododendron</taxon>
    </lineage>
</organism>
<dbReference type="AlphaFoldDB" id="A0AAV6K5E9"/>
<gene>
    <name evidence="3" type="ORF">RHGRI_013408</name>
</gene>
<evidence type="ECO:0000256" key="1">
    <source>
        <dbReference type="SAM" id="Coils"/>
    </source>
</evidence>
<feature type="compositionally biased region" description="Basic and acidic residues" evidence="2">
    <location>
        <begin position="312"/>
        <end position="324"/>
    </location>
</feature>